<reference evidence="5" key="1">
    <citation type="submission" date="2016-11" db="UniProtKB">
        <authorList>
            <consortium name="WormBaseParasite"/>
        </authorList>
    </citation>
    <scope>IDENTIFICATION</scope>
</reference>
<evidence type="ECO:0000313" key="4">
    <source>
        <dbReference type="Proteomes" id="UP000659654"/>
    </source>
</evidence>
<evidence type="ECO:0000313" key="3">
    <source>
        <dbReference type="Proteomes" id="UP000095284"/>
    </source>
</evidence>
<dbReference type="Proteomes" id="UP000582659">
    <property type="component" value="Unassembled WGS sequence"/>
</dbReference>
<dbReference type="EMBL" id="CAJFCV020000004">
    <property type="protein sequence ID" value="CAG9116455.1"/>
    <property type="molecule type" value="Genomic_DNA"/>
</dbReference>
<reference evidence="2" key="2">
    <citation type="submission" date="2020-08" db="EMBL/GenBank/DDBJ databases">
        <authorList>
            <person name="Kikuchi T."/>
        </authorList>
    </citation>
    <scope>NUCLEOTIDE SEQUENCE</scope>
    <source>
        <strain evidence="1">Ka4C1</strain>
    </source>
</reference>
<evidence type="ECO:0000313" key="2">
    <source>
        <dbReference type="EMBL" id="CAG9116455.1"/>
    </source>
</evidence>
<dbReference type="EMBL" id="CAJFDI010000004">
    <property type="protein sequence ID" value="CAD5226890.1"/>
    <property type="molecule type" value="Genomic_DNA"/>
</dbReference>
<gene>
    <name evidence="1" type="ORF">BXYJ_LOCUS9435</name>
</gene>
<dbReference type="WBParaSite" id="BXY_0763100.1">
    <property type="protein sequence ID" value="BXY_0763100.1"/>
    <property type="gene ID" value="BXY_0763100"/>
</dbReference>
<dbReference type="Proteomes" id="UP000095284">
    <property type="component" value="Unplaced"/>
</dbReference>
<keyword evidence="4" id="KW-1185">Reference proteome</keyword>
<dbReference type="AlphaFoldDB" id="A0A1I7S3Q0"/>
<dbReference type="Proteomes" id="UP000659654">
    <property type="component" value="Unassembled WGS sequence"/>
</dbReference>
<accession>A0A1I7S3Q0</accession>
<sequence>MRGGEVGCWRQVRLTTFWRCRGAWLIIEIHRFHTILAVNLNPRGLGVLAEAEGMKIIVARVLKRVQFETNEPKLKRLPA</sequence>
<evidence type="ECO:0000313" key="5">
    <source>
        <dbReference type="WBParaSite" id="BXY_0763100.1"/>
    </source>
</evidence>
<name>A0A1I7S3Q0_BURXY</name>
<protein>
    <submittedName>
        <fullName evidence="1">(pine wood nematode) hypothetical protein</fullName>
    </submittedName>
</protein>
<proteinExistence type="predicted"/>
<organism evidence="3 5">
    <name type="scientific">Bursaphelenchus xylophilus</name>
    <name type="common">Pinewood nematode worm</name>
    <name type="synonym">Aphelenchoides xylophilus</name>
    <dbReference type="NCBI Taxonomy" id="6326"/>
    <lineage>
        <taxon>Eukaryota</taxon>
        <taxon>Metazoa</taxon>
        <taxon>Ecdysozoa</taxon>
        <taxon>Nematoda</taxon>
        <taxon>Chromadorea</taxon>
        <taxon>Rhabditida</taxon>
        <taxon>Tylenchina</taxon>
        <taxon>Tylenchomorpha</taxon>
        <taxon>Aphelenchoidea</taxon>
        <taxon>Aphelenchoididae</taxon>
        <taxon>Bursaphelenchus</taxon>
    </lineage>
</organism>
<evidence type="ECO:0000313" key="1">
    <source>
        <dbReference type="EMBL" id="CAD5226890.1"/>
    </source>
</evidence>